<reference evidence="1 3" key="1">
    <citation type="journal article" date="2011" name="Nature">
        <title>The Medicago genome provides insight into the evolution of rhizobial symbioses.</title>
        <authorList>
            <person name="Young N.D."/>
            <person name="Debelle F."/>
            <person name="Oldroyd G.E."/>
            <person name="Geurts R."/>
            <person name="Cannon S.B."/>
            <person name="Udvardi M.K."/>
            <person name="Benedito V.A."/>
            <person name="Mayer K.F."/>
            <person name="Gouzy J."/>
            <person name="Schoof H."/>
            <person name="Van de Peer Y."/>
            <person name="Proost S."/>
            <person name="Cook D.R."/>
            <person name="Meyers B.C."/>
            <person name="Spannagl M."/>
            <person name="Cheung F."/>
            <person name="De Mita S."/>
            <person name="Krishnakumar V."/>
            <person name="Gundlach H."/>
            <person name="Zhou S."/>
            <person name="Mudge J."/>
            <person name="Bharti A.K."/>
            <person name="Murray J.D."/>
            <person name="Naoumkina M.A."/>
            <person name="Rosen B."/>
            <person name="Silverstein K.A."/>
            <person name="Tang H."/>
            <person name="Rombauts S."/>
            <person name="Zhao P.X."/>
            <person name="Zhou P."/>
            <person name="Barbe V."/>
            <person name="Bardou P."/>
            <person name="Bechner M."/>
            <person name="Bellec A."/>
            <person name="Berger A."/>
            <person name="Berges H."/>
            <person name="Bidwell S."/>
            <person name="Bisseling T."/>
            <person name="Choisne N."/>
            <person name="Couloux A."/>
            <person name="Denny R."/>
            <person name="Deshpande S."/>
            <person name="Dai X."/>
            <person name="Doyle J.J."/>
            <person name="Dudez A.M."/>
            <person name="Farmer A.D."/>
            <person name="Fouteau S."/>
            <person name="Franken C."/>
            <person name="Gibelin C."/>
            <person name="Gish J."/>
            <person name="Goldstein S."/>
            <person name="Gonzalez A.J."/>
            <person name="Green P.J."/>
            <person name="Hallab A."/>
            <person name="Hartog M."/>
            <person name="Hua A."/>
            <person name="Humphray S.J."/>
            <person name="Jeong D.H."/>
            <person name="Jing Y."/>
            <person name="Jocker A."/>
            <person name="Kenton S.M."/>
            <person name="Kim D.J."/>
            <person name="Klee K."/>
            <person name="Lai H."/>
            <person name="Lang C."/>
            <person name="Lin S."/>
            <person name="Macmil S.L."/>
            <person name="Magdelenat G."/>
            <person name="Matthews L."/>
            <person name="McCorrison J."/>
            <person name="Monaghan E.L."/>
            <person name="Mun J.H."/>
            <person name="Najar F.Z."/>
            <person name="Nicholson C."/>
            <person name="Noirot C."/>
            <person name="O'Bleness M."/>
            <person name="Paule C.R."/>
            <person name="Poulain J."/>
            <person name="Prion F."/>
            <person name="Qin B."/>
            <person name="Qu C."/>
            <person name="Retzel E.F."/>
            <person name="Riddle C."/>
            <person name="Sallet E."/>
            <person name="Samain S."/>
            <person name="Samson N."/>
            <person name="Sanders I."/>
            <person name="Saurat O."/>
            <person name="Scarpelli C."/>
            <person name="Schiex T."/>
            <person name="Segurens B."/>
            <person name="Severin A.J."/>
            <person name="Sherrier D.J."/>
            <person name="Shi R."/>
            <person name="Sims S."/>
            <person name="Singer S.R."/>
            <person name="Sinharoy S."/>
            <person name="Sterck L."/>
            <person name="Viollet A."/>
            <person name="Wang B.B."/>
            <person name="Wang K."/>
            <person name="Wang M."/>
            <person name="Wang X."/>
            <person name="Warfsmann J."/>
            <person name="Weissenbach J."/>
            <person name="White D.D."/>
            <person name="White J.D."/>
            <person name="Wiley G.B."/>
            <person name="Wincker P."/>
            <person name="Xing Y."/>
            <person name="Yang L."/>
            <person name="Yao Z."/>
            <person name="Ying F."/>
            <person name="Zhai J."/>
            <person name="Zhou L."/>
            <person name="Zuber A."/>
            <person name="Denarie J."/>
            <person name="Dixon R.A."/>
            <person name="May G.D."/>
            <person name="Schwartz D.C."/>
            <person name="Rogers J."/>
            <person name="Quetier F."/>
            <person name="Town C.D."/>
            <person name="Roe B.A."/>
        </authorList>
    </citation>
    <scope>NUCLEOTIDE SEQUENCE [LARGE SCALE GENOMIC DNA]</scope>
    <source>
        <strain evidence="1">A17</strain>
        <strain evidence="2 3">cv. Jemalong A17</strain>
    </source>
</reference>
<dbReference type="EnsemblPlants" id="KEH23101">
    <property type="protein sequence ID" value="KEH23101"/>
    <property type="gene ID" value="MTR_7g066470"/>
</dbReference>
<sequence>MYGDVKIEKLDGKENATYPFTKALGINVFDKHKCRIGLKYMIDLLSFRLKILDLIYHLVYCLVK</sequence>
<dbReference type="PaxDb" id="3880-AES66166"/>
<name>A0A072U0Y5_MEDTR</name>
<proteinExistence type="predicted"/>
<reference evidence="2" key="3">
    <citation type="submission" date="2015-04" db="UniProtKB">
        <authorList>
            <consortium name="EnsemblPlants"/>
        </authorList>
    </citation>
    <scope>IDENTIFICATION</scope>
    <source>
        <strain evidence="2">cv. Jemalong A17</strain>
    </source>
</reference>
<accession>A0A072U0Y5</accession>
<evidence type="ECO:0000313" key="2">
    <source>
        <dbReference type="EnsemblPlants" id="KEH23101"/>
    </source>
</evidence>
<dbReference type="EMBL" id="CM001223">
    <property type="protein sequence ID" value="KEH23101.1"/>
    <property type="molecule type" value="Genomic_DNA"/>
</dbReference>
<dbReference type="AlphaFoldDB" id="A0A072U0Y5"/>
<keyword evidence="3" id="KW-1185">Reference proteome</keyword>
<gene>
    <name evidence="1" type="ordered locus">MTR_7g066470</name>
</gene>
<dbReference type="Proteomes" id="UP000002051">
    <property type="component" value="Unassembled WGS sequence"/>
</dbReference>
<dbReference type="HOGENOM" id="CLU_2871053_0_0_1"/>
<protein>
    <submittedName>
        <fullName evidence="1 2">Uncharacterized protein</fullName>
    </submittedName>
</protein>
<evidence type="ECO:0000313" key="3">
    <source>
        <dbReference type="Proteomes" id="UP000002051"/>
    </source>
</evidence>
<evidence type="ECO:0000313" key="1">
    <source>
        <dbReference type="EMBL" id="KEH23101.1"/>
    </source>
</evidence>
<reference evidence="1 3" key="2">
    <citation type="journal article" date="2014" name="BMC Genomics">
        <title>An improved genome release (version Mt4.0) for the model legume Medicago truncatula.</title>
        <authorList>
            <person name="Tang H."/>
            <person name="Krishnakumar V."/>
            <person name="Bidwell S."/>
            <person name="Rosen B."/>
            <person name="Chan A."/>
            <person name="Zhou S."/>
            <person name="Gentzbittel L."/>
            <person name="Childs K.L."/>
            <person name="Yandell M."/>
            <person name="Gundlach H."/>
            <person name="Mayer K.F."/>
            <person name="Schwartz D.C."/>
            <person name="Town C.D."/>
        </authorList>
    </citation>
    <scope>GENOME REANNOTATION</scope>
    <source>
        <strain evidence="1">A17</strain>
        <strain evidence="2 3">cv. Jemalong A17</strain>
    </source>
</reference>
<organism evidence="1 3">
    <name type="scientific">Medicago truncatula</name>
    <name type="common">Barrel medic</name>
    <name type="synonym">Medicago tribuloides</name>
    <dbReference type="NCBI Taxonomy" id="3880"/>
    <lineage>
        <taxon>Eukaryota</taxon>
        <taxon>Viridiplantae</taxon>
        <taxon>Streptophyta</taxon>
        <taxon>Embryophyta</taxon>
        <taxon>Tracheophyta</taxon>
        <taxon>Spermatophyta</taxon>
        <taxon>Magnoliopsida</taxon>
        <taxon>eudicotyledons</taxon>
        <taxon>Gunneridae</taxon>
        <taxon>Pentapetalae</taxon>
        <taxon>rosids</taxon>
        <taxon>fabids</taxon>
        <taxon>Fabales</taxon>
        <taxon>Fabaceae</taxon>
        <taxon>Papilionoideae</taxon>
        <taxon>50 kb inversion clade</taxon>
        <taxon>NPAAA clade</taxon>
        <taxon>Hologalegina</taxon>
        <taxon>IRL clade</taxon>
        <taxon>Trifolieae</taxon>
        <taxon>Medicago</taxon>
    </lineage>
</organism>